<evidence type="ECO:0000259" key="13">
    <source>
        <dbReference type="PROSITE" id="PS50157"/>
    </source>
</evidence>
<keyword evidence="6" id="KW-0862">Zinc</keyword>
<proteinExistence type="inferred from homology"/>
<gene>
    <name evidence="14" type="primary">Znf536-L5</name>
    <name evidence="14" type="ORF">Hamer_G011831</name>
</gene>
<feature type="region of interest" description="Disordered" evidence="12">
    <location>
        <begin position="1"/>
        <end position="25"/>
    </location>
</feature>
<dbReference type="EMBL" id="JAHLQT010023139">
    <property type="protein sequence ID" value="KAG7165923.1"/>
    <property type="molecule type" value="Genomic_DNA"/>
</dbReference>
<keyword evidence="15" id="KW-1185">Reference proteome</keyword>
<dbReference type="GO" id="GO:0000978">
    <property type="term" value="F:RNA polymerase II cis-regulatory region sequence-specific DNA binding"/>
    <property type="evidence" value="ECO:0007669"/>
    <property type="project" value="TreeGrafter"/>
</dbReference>
<feature type="domain" description="C2H2-type" evidence="13">
    <location>
        <begin position="37"/>
        <end position="64"/>
    </location>
</feature>
<evidence type="ECO:0000256" key="8">
    <source>
        <dbReference type="ARBA" id="ARBA00023125"/>
    </source>
</evidence>
<keyword evidence="3" id="KW-0479">Metal-binding</keyword>
<dbReference type="PANTHER" id="PTHR45925">
    <property type="entry name" value="ZINC FINGER PROTEIN"/>
    <property type="match status" value="1"/>
</dbReference>
<evidence type="ECO:0000256" key="4">
    <source>
        <dbReference type="ARBA" id="ARBA00022737"/>
    </source>
</evidence>
<dbReference type="Proteomes" id="UP000747542">
    <property type="component" value="Unassembled WGS sequence"/>
</dbReference>
<dbReference type="InterPro" id="IPR036236">
    <property type="entry name" value="Znf_C2H2_sf"/>
</dbReference>
<comment type="caution">
    <text evidence="14">The sequence shown here is derived from an EMBL/GenBank/DDBJ whole genome shotgun (WGS) entry which is preliminary data.</text>
</comment>
<dbReference type="Pfam" id="PF00096">
    <property type="entry name" value="zf-C2H2"/>
    <property type="match status" value="2"/>
</dbReference>
<accession>A0A8J5MW21</accession>
<dbReference type="InterPro" id="IPR051967">
    <property type="entry name" value="Krueppel_C2H2-ZF"/>
</dbReference>
<sequence>MWPAFVSPPKACHEGGVSGNRMPSSAGFTPGGKILRLTCPVCGRSSRDSYDLKKHIRTHTGEKPYACPHCPYRATTSSSIKSHMDRHHWHQC</sequence>
<dbReference type="FunFam" id="3.30.160.60:FF:000875">
    <property type="entry name" value="zinc finger protein 236 isoform X7"/>
    <property type="match status" value="1"/>
</dbReference>
<dbReference type="SUPFAM" id="SSF57667">
    <property type="entry name" value="beta-beta-alpha zinc fingers"/>
    <property type="match status" value="1"/>
</dbReference>
<dbReference type="FunFam" id="3.30.160.60:FF:001450">
    <property type="entry name" value="zinc finger protein 774"/>
    <property type="match status" value="1"/>
</dbReference>
<comment type="similarity">
    <text evidence="2">Belongs to the krueppel C2H2-type zinc-finger protein family.</text>
</comment>
<evidence type="ECO:0000313" key="15">
    <source>
        <dbReference type="Proteomes" id="UP000747542"/>
    </source>
</evidence>
<evidence type="ECO:0000256" key="6">
    <source>
        <dbReference type="ARBA" id="ARBA00022833"/>
    </source>
</evidence>
<protein>
    <submittedName>
        <fullName evidence="14">Zinc finger protein 536-like 5</fullName>
    </submittedName>
</protein>
<keyword evidence="7" id="KW-0805">Transcription regulation</keyword>
<dbReference type="GO" id="GO:0005634">
    <property type="term" value="C:nucleus"/>
    <property type="evidence" value="ECO:0007669"/>
    <property type="project" value="UniProtKB-SubCell"/>
</dbReference>
<dbReference type="PROSITE" id="PS50157">
    <property type="entry name" value="ZINC_FINGER_C2H2_2"/>
    <property type="match status" value="1"/>
</dbReference>
<dbReference type="InterPro" id="IPR013087">
    <property type="entry name" value="Znf_C2H2_type"/>
</dbReference>
<evidence type="ECO:0000256" key="5">
    <source>
        <dbReference type="ARBA" id="ARBA00022771"/>
    </source>
</evidence>
<evidence type="ECO:0000256" key="7">
    <source>
        <dbReference type="ARBA" id="ARBA00023015"/>
    </source>
</evidence>
<keyword evidence="5 11" id="KW-0863">Zinc-finger</keyword>
<organism evidence="14 15">
    <name type="scientific">Homarus americanus</name>
    <name type="common">American lobster</name>
    <dbReference type="NCBI Taxonomy" id="6706"/>
    <lineage>
        <taxon>Eukaryota</taxon>
        <taxon>Metazoa</taxon>
        <taxon>Ecdysozoa</taxon>
        <taxon>Arthropoda</taxon>
        <taxon>Crustacea</taxon>
        <taxon>Multicrustacea</taxon>
        <taxon>Malacostraca</taxon>
        <taxon>Eumalacostraca</taxon>
        <taxon>Eucarida</taxon>
        <taxon>Decapoda</taxon>
        <taxon>Pleocyemata</taxon>
        <taxon>Astacidea</taxon>
        <taxon>Nephropoidea</taxon>
        <taxon>Nephropidae</taxon>
        <taxon>Homarus</taxon>
    </lineage>
</organism>
<keyword evidence="4" id="KW-0677">Repeat</keyword>
<evidence type="ECO:0000313" key="14">
    <source>
        <dbReference type="EMBL" id="KAG7165923.1"/>
    </source>
</evidence>
<evidence type="ECO:0000256" key="2">
    <source>
        <dbReference type="ARBA" id="ARBA00006991"/>
    </source>
</evidence>
<evidence type="ECO:0000256" key="9">
    <source>
        <dbReference type="ARBA" id="ARBA00023163"/>
    </source>
</evidence>
<name>A0A8J5MW21_HOMAM</name>
<evidence type="ECO:0000256" key="1">
    <source>
        <dbReference type="ARBA" id="ARBA00004123"/>
    </source>
</evidence>
<evidence type="ECO:0000256" key="10">
    <source>
        <dbReference type="ARBA" id="ARBA00023242"/>
    </source>
</evidence>
<dbReference type="Gene3D" id="3.30.160.60">
    <property type="entry name" value="Classic Zinc Finger"/>
    <property type="match status" value="2"/>
</dbReference>
<reference evidence="14" key="1">
    <citation type="journal article" date="2021" name="Sci. Adv.">
        <title>The American lobster genome reveals insights on longevity, neural, and immune adaptations.</title>
        <authorList>
            <person name="Polinski J.M."/>
            <person name="Zimin A.V."/>
            <person name="Clark K.F."/>
            <person name="Kohn A.B."/>
            <person name="Sadowski N."/>
            <person name="Timp W."/>
            <person name="Ptitsyn A."/>
            <person name="Khanna P."/>
            <person name="Romanova D.Y."/>
            <person name="Williams P."/>
            <person name="Greenwood S.J."/>
            <person name="Moroz L.L."/>
            <person name="Walt D.R."/>
            <person name="Bodnar A.G."/>
        </authorList>
    </citation>
    <scope>NUCLEOTIDE SEQUENCE</scope>
    <source>
        <strain evidence="14">GMGI-L3</strain>
    </source>
</reference>
<keyword evidence="9" id="KW-0804">Transcription</keyword>
<evidence type="ECO:0000256" key="11">
    <source>
        <dbReference type="PROSITE-ProRule" id="PRU00042"/>
    </source>
</evidence>
<dbReference type="GO" id="GO:0008270">
    <property type="term" value="F:zinc ion binding"/>
    <property type="evidence" value="ECO:0007669"/>
    <property type="project" value="UniProtKB-KW"/>
</dbReference>
<dbReference type="GO" id="GO:0000981">
    <property type="term" value="F:DNA-binding transcription factor activity, RNA polymerase II-specific"/>
    <property type="evidence" value="ECO:0007669"/>
    <property type="project" value="TreeGrafter"/>
</dbReference>
<dbReference type="AlphaFoldDB" id="A0A8J5MW21"/>
<dbReference type="SMART" id="SM00355">
    <property type="entry name" value="ZnF_C2H2"/>
    <property type="match status" value="2"/>
</dbReference>
<keyword evidence="10" id="KW-0539">Nucleus</keyword>
<evidence type="ECO:0000256" key="3">
    <source>
        <dbReference type="ARBA" id="ARBA00022723"/>
    </source>
</evidence>
<keyword evidence="8" id="KW-0238">DNA-binding</keyword>
<comment type="subcellular location">
    <subcellularLocation>
        <location evidence="1">Nucleus</location>
    </subcellularLocation>
</comment>
<evidence type="ECO:0000256" key="12">
    <source>
        <dbReference type="SAM" id="MobiDB-lite"/>
    </source>
</evidence>